<evidence type="ECO:0000256" key="7">
    <source>
        <dbReference type="SAM" id="Coils"/>
    </source>
</evidence>
<feature type="coiled-coil region" evidence="7">
    <location>
        <begin position="65"/>
        <end position="92"/>
    </location>
</feature>
<comment type="similarity">
    <text evidence="1">Belongs to the WD repeat ESC family.</text>
</comment>
<sequence length="317" mass="36260">MSQKTETKKEEFRKYLESAGVLDALTKVLVGLYEEPEKPNDPLVVRWTSFLKQQLHGGLPEPVDAEMLRRENEELQRKNRELEAKVVELTAAPDEVFYTCAWTFDQETGESLLAIARTEGNYQNHRSFSGHGNAINELKIHPNNPELLLSASKDHALRFWNLKTSVCVAIFGGVEGHRDEVLSSDINPSGTLILSCGMDHSLKVWDMESLELKNVVQESYKYQRGIKKFEVTNCDIWYIRFCLDRLYETLVLGNQVGKIYMWDLTGEDPSRGKPHLLTHSKCTAAIRQVTVSRDGNMLLSVTDAGTVWRWDRRETKK</sequence>
<keyword evidence="4" id="KW-0805">Transcription regulation</keyword>
<dbReference type="Gene3D" id="2.130.10.10">
    <property type="entry name" value="YVTN repeat-like/Quinoprotein amine dehydrogenase"/>
    <property type="match status" value="1"/>
</dbReference>
<dbReference type="InterPro" id="IPR051243">
    <property type="entry name" value="PcG_WD-repeat"/>
</dbReference>
<proteinExistence type="inferred from homology"/>
<feature type="repeat" description="WD" evidence="6">
    <location>
        <begin position="174"/>
        <end position="215"/>
    </location>
</feature>
<comment type="caution">
    <text evidence="8">The sequence shown here is derived from an EMBL/GenBank/DDBJ whole genome shotgun (WGS) entry which is preliminary data.</text>
</comment>
<keyword evidence="7" id="KW-0175">Coiled coil</keyword>
<dbReference type="InterPro" id="IPR015943">
    <property type="entry name" value="WD40/YVTN_repeat-like_dom_sf"/>
</dbReference>
<dbReference type="SMART" id="SM00320">
    <property type="entry name" value="WD40"/>
    <property type="match status" value="3"/>
</dbReference>
<dbReference type="Proteomes" id="UP001174909">
    <property type="component" value="Unassembled WGS sequence"/>
</dbReference>
<evidence type="ECO:0000256" key="2">
    <source>
        <dbReference type="ARBA" id="ARBA00022574"/>
    </source>
</evidence>
<keyword evidence="9" id="KW-1185">Reference proteome</keyword>
<dbReference type="PANTHER" id="PTHR10253">
    <property type="entry name" value="POLYCOMB PROTEIN"/>
    <property type="match status" value="1"/>
</dbReference>
<dbReference type="EMBL" id="CASHTH010001654">
    <property type="protein sequence ID" value="CAI8017765.1"/>
    <property type="molecule type" value="Genomic_DNA"/>
</dbReference>
<evidence type="ECO:0000256" key="4">
    <source>
        <dbReference type="ARBA" id="ARBA00023015"/>
    </source>
</evidence>
<dbReference type="PRINTS" id="PR02028">
    <property type="entry name" value="CMYCBINDINGP"/>
</dbReference>
<gene>
    <name evidence="8" type="ORF">GBAR_LOCUS10731</name>
</gene>
<reference evidence="8" key="1">
    <citation type="submission" date="2023-03" db="EMBL/GenBank/DDBJ databases">
        <authorList>
            <person name="Steffen K."/>
            <person name="Cardenas P."/>
        </authorList>
    </citation>
    <scope>NUCLEOTIDE SEQUENCE</scope>
</reference>
<protein>
    <submittedName>
        <fullName evidence="8">Polycomb protein esc</fullName>
    </submittedName>
</protein>
<dbReference type="InterPro" id="IPR001680">
    <property type="entry name" value="WD40_rpt"/>
</dbReference>
<name>A0AA35RU44_GEOBA</name>
<evidence type="ECO:0000313" key="8">
    <source>
        <dbReference type="EMBL" id="CAI8017765.1"/>
    </source>
</evidence>
<feature type="repeat" description="WD" evidence="6">
    <location>
        <begin position="128"/>
        <end position="170"/>
    </location>
</feature>
<dbReference type="SUPFAM" id="SSF50978">
    <property type="entry name" value="WD40 repeat-like"/>
    <property type="match status" value="1"/>
</dbReference>
<evidence type="ECO:0000256" key="1">
    <source>
        <dbReference type="ARBA" id="ARBA00008075"/>
    </source>
</evidence>
<dbReference type="PROSITE" id="PS00678">
    <property type="entry name" value="WD_REPEATS_1"/>
    <property type="match status" value="2"/>
</dbReference>
<evidence type="ECO:0000256" key="5">
    <source>
        <dbReference type="ARBA" id="ARBA00023163"/>
    </source>
</evidence>
<dbReference type="PROSITE" id="PS50082">
    <property type="entry name" value="WD_REPEATS_2"/>
    <property type="match status" value="2"/>
</dbReference>
<dbReference type="Pfam" id="PF00400">
    <property type="entry name" value="WD40"/>
    <property type="match status" value="2"/>
</dbReference>
<dbReference type="CDD" id="cd21937">
    <property type="entry name" value="ZIP_MycBP-like"/>
    <property type="match status" value="1"/>
</dbReference>
<evidence type="ECO:0000256" key="3">
    <source>
        <dbReference type="ARBA" id="ARBA00022737"/>
    </source>
</evidence>
<dbReference type="AlphaFoldDB" id="A0AA35RU44"/>
<dbReference type="InterPro" id="IPR036322">
    <property type="entry name" value="WD40_repeat_dom_sf"/>
</dbReference>
<evidence type="ECO:0000313" key="9">
    <source>
        <dbReference type="Proteomes" id="UP001174909"/>
    </source>
</evidence>
<organism evidence="8 9">
    <name type="scientific">Geodia barretti</name>
    <name type="common">Barrett's horny sponge</name>
    <dbReference type="NCBI Taxonomy" id="519541"/>
    <lineage>
        <taxon>Eukaryota</taxon>
        <taxon>Metazoa</taxon>
        <taxon>Porifera</taxon>
        <taxon>Demospongiae</taxon>
        <taxon>Heteroscleromorpha</taxon>
        <taxon>Tetractinellida</taxon>
        <taxon>Astrophorina</taxon>
        <taxon>Geodiidae</taxon>
        <taxon>Geodia</taxon>
    </lineage>
</organism>
<keyword evidence="5" id="KW-0804">Transcription</keyword>
<dbReference type="PROSITE" id="PS50294">
    <property type="entry name" value="WD_REPEATS_REGION"/>
    <property type="match status" value="2"/>
</dbReference>
<evidence type="ECO:0000256" key="6">
    <source>
        <dbReference type="PROSITE-ProRule" id="PRU00221"/>
    </source>
</evidence>
<dbReference type="InterPro" id="IPR019775">
    <property type="entry name" value="WD40_repeat_CS"/>
</dbReference>
<keyword evidence="3" id="KW-0677">Repeat</keyword>
<keyword evidence="2 6" id="KW-0853">WD repeat</keyword>
<accession>A0AA35RU44</accession>